<comment type="caution">
    <text evidence="6">The sequence shown here is derived from an EMBL/GenBank/DDBJ whole genome shotgun (WGS) entry which is preliminary data.</text>
</comment>
<keyword evidence="4" id="KW-0732">Signal</keyword>
<proteinExistence type="predicted"/>
<organism evidence="6 7">
    <name type="scientific">Heracleum sosnowskyi</name>
    <dbReference type="NCBI Taxonomy" id="360622"/>
    <lineage>
        <taxon>Eukaryota</taxon>
        <taxon>Viridiplantae</taxon>
        <taxon>Streptophyta</taxon>
        <taxon>Embryophyta</taxon>
        <taxon>Tracheophyta</taxon>
        <taxon>Spermatophyta</taxon>
        <taxon>Magnoliopsida</taxon>
        <taxon>eudicotyledons</taxon>
        <taxon>Gunneridae</taxon>
        <taxon>Pentapetalae</taxon>
        <taxon>asterids</taxon>
        <taxon>campanulids</taxon>
        <taxon>Apiales</taxon>
        <taxon>Apiaceae</taxon>
        <taxon>Apioideae</taxon>
        <taxon>apioid superclade</taxon>
        <taxon>Tordylieae</taxon>
        <taxon>Tordyliinae</taxon>
        <taxon>Heracleum</taxon>
    </lineage>
</organism>
<evidence type="ECO:0000256" key="4">
    <source>
        <dbReference type="SAM" id="SignalP"/>
    </source>
</evidence>
<dbReference type="PANTHER" id="PTHR33021:SF193">
    <property type="entry name" value="OS06G0218600 PROTEIN"/>
    <property type="match status" value="1"/>
</dbReference>
<dbReference type="InterPro" id="IPR003245">
    <property type="entry name" value="Phytocyanin_dom"/>
</dbReference>
<dbReference type="AlphaFoldDB" id="A0AAD8HJ71"/>
<accession>A0AAD8HJ71</accession>
<feature type="compositionally biased region" description="Low complexity" evidence="3">
    <location>
        <begin position="129"/>
        <end position="157"/>
    </location>
</feature>
<evidence type="ECO:0000256" key="3">
    <source>
        <dbReference type="SAM" id="MobiDB-lite"/>
    </source>
</evidence>
<dbReference type="GO" id="GO:0009055">
    <property type="term" value="F:electron transfer activity"/>
    <property type="evidence" value="ECO:0007669"/>
    <property type="project" value="InterPro"/>
</dbReference>
<feature type="domain" description="Phytocyanin" evidence="5">
    <location>
        <begin position="24"/>
        <end position="122"/>
    </location>
</feature>
<feature type="chain" id="PRO_5042212722" evidence="4">
    <location>
        <begin position="24"/>
        <end position="189"/>
    </location>
</feature>
<feature type="signal peptide" evidence="4">
    <location>
        <begin position="1"/>
        <end position="23"/>
    </location>
</feature>
<reference evidence="6" key="1">
    <citation type="submission" date="2023-02" db="EMBL/GenBank/DDBJ databases">
        <title>Genome of toxic invasive species Heracleum sosnowskyi carries increased number of genes despite the absence of recent whole-genome duplications.</title>
        <authorList>
            <person name="Schelkunov M."/>
            <person name="Shtratnikova V."/>
            <person name="Makarenko M."/>
            <person name="Klepikova A."/>
            <person name="Omelchenko D."/>
            <person name="Novikova G."/>
            <person name="Obukhova E."/>
            <person name="Bogdanov V."/>
            <person name="Penin A."/>
            <person name="Logacheva M."/>
        </authorList>
    </citation>
    <scope>NUCLEOTIDE SEQUENCE</scope>
    <source>
        <strain evidence="6">Hsosn_3</strain>
        <tissue evidence="6">Leaf</tissue>
    </source>
</reference>
<evidence type="ECO:0000256" key="2">
    <source>
        <dbReference type="ARBA" id="ARBA00023180"/>
    </source>
</evidence>
<dbReference type="CDD" id="cd04216">
    <property type="entry name" value="Phytocyanin"/>
    <property type="match status" value="1"/>
</dbReference>
<dbReference type="Proteomes" id="UP001237642">
    <property type="component" value="Unassembled WGS sequence"/>
</dbReference>
<evidence type="ECO:0000313" key="7">
    <source>
        <dbReference type="Proteomes" id="UP001237642"/>
    </source>
</evidence>
<dbReference type="Gene3D" id="2.60.40.420">
    <property type="entry name" value="Cupredoxins - blue copper proteins"/>
    <property type="match status" value="1"/>
</dbReference>
<dbReference type="PROSITE" id="PS51485">
    <property type="entry name" value="PHYTOCYANIN"/>
    <property type="match status" value="1"/>
</dbReference>
<dbReference type="PANTHER" id="PTHR33021">
    <property type="entry name" value="BLUE COPPER PROTEIN"/>
    <property type="match status" value="1"/>
</dbReference>
<feature type="region of interest" description="Disordered" evidence="3">
    <location>
        <begin position="129"/>
        <end position="160"/>
    </location>
</feature>
<gene>
    <name evidence="6" type="ORF">POM88_042621</name>
</gene>
<dbReference type="GO" id="GO:0005886">
    <property type="term" value="C:plasma membrane"/>
    <property type="evidence" value="ECO:0007669"/>
    <property type="project" value="TreeGrafter"/>
</dbReference>
<evidence type="ECO:0000256" key="1">
    <source>
        <dbReference type="ARBA" id="ARBA00022723"/>
    </source>
</evidence>
<evidence type="ECO:0000259" key="5">
    <source>
        <dbReference type="PROSITE" id="PS51485"/>
    </source>
</evidence>
<keyword evidence="7" id="KW-1185">Reference proteome</keyword>
<name>A0AAD8HJ71_9APIA</name>
<evidence type="ECO:0000313" key="6">
    <source>
        <dbReference type="EMBL" id="KAK1367060.1"/>
    </source>
</evidence>
<sequence>MASSAAGLVYLMLILLTAVPSFGKDYTVGDSSGWALSVDYSTWASDKTFNVGDSLVFKYGSGHTVDEVSSSDYSSCTIGNSITTDNTGSTSIPLKTAGTHYFICGVIGHCSGGMKLAVTVAAGAGSATPAPAGTSVPPATAGGTSATFPTPTTTTSGNVPALSTSPGSVSAFVDMLLSTCLILVYKLIV</sequence>
<reference evidence="6" key="2">
    <citation type="submission" date="2023-05" db="EMBL/GenBank/DDBJ databases">
        <authorList>
            <person name="Schelkunov M.I."/>
        </authorList>
    </citation>
    <scope>NUCLEOTIDE SEQUENCE</scope>
    <source>
        <strain evidence="6">Hsosn_3</strain>
        <tissue evidence="6">Leaf</tissue>
    </source>
</reference>
<dbReference type="FunFam" id="2.60.40.420:FF:000003">
    <property type="entry name" value="Blue copper"/>
    <property type="match status" value="1"/>
</dbReference>
<dbReference type="GO" id="GO:0046872">
    <property type="term" value="F:metal ion binding"/>
    <property type="evidence" value="ECO:0007669"/>
    <property type="project" value="UniProtKB-KW"/>
</dbReference>
<protein>
    <submittedName>
        <fullName evidence="6">Blue copper protein-like</fullName>
    </submittedName>
</protein>
<dbReference type="InterPro" id="IPR008972">
    <property type="entry name" value="Cupredoxin"/>
</dbReference>
<keyword evidence="1" id="KW-0479">Metal-binding</keyword>
<keyword evidence="2" id="KW-0325">Glycoprotein</keyword>
<dbReference type="Pfam" id="PF02298">
    <property type="entry name" value="Cu_bind_like"/>
    <property type="match status" value="1"/>
</dbReference>
<dbReference type="EMBL" id="JAUIZM010000009">
    <property type="protein sequence ID" value="KAK1367060.1"/>
    <property type="molecule type" value="Genomic_DNA"/>
</dbReference>
<dbReference type="SUPFAM" id="SSF49503">
    <property type="entry name" value="Cupredoxins"/>
    <property type="match status" value="1"/>
</dbReference>
<dbReference type="InterPro" id="IPR039391">
    <property type="entry name" value="Phytocyanin-like"/>
</dbReference>